<dbReference type="SUPFAM" id="SSF53223">
    <property type="entry name" value="Aminoacid dehydrogenase-like, N-terminal domain"/>
    <property type="match status" value="1"/>
</dbReference>
<organism evidence="3 4">
    <name type="scientific">Exidia glandulosa HHB12029</name>
    <dbReference type="NCBI Taxonomy" id="1314781"/>
    <lineage>
        <taxon>Eukaryota</taxon>
        <taxon>Fungi</taxon>
        <taxon>Dikarya</taxon>
        <taxon>Basidiomycota</taxon>
        <taxon>Agaricomycotina</taxon>
        <taxon>Agaricomycetes</taxon>
        <taxon>Auriculariales</taxon>
        <taxon>Exidiaceae</taxon>
        <taxon>Exidia</taxon>
    </lineage>
</organism>
<dbReference type="Gene3D" id="3.40.50.720">
    <property type="entry name" value="NAD(P)-binding Rossmann-like Domain"/>
    <property type="match status" value="1"/>
</dbReference>
<feature type="domain" description="Shikimate dehydrogenase substrate binding N-terminal" evidence="2">
    <location>
        <begin position="32"/>
        <end position="128"/>
    </location>
</feature>
<dbReference type="STRING" id="1314781.A0A165D4X5"/>
<evidence type="ECO:0000313" key="3">
    <source>
        <dbReference type="EMBL" id="KZV83795.1"/>
    </source>
</evidence>
<evidence type="ECO:0000259" key="2">
    <source>
        <dbReference type="Pfam" id="PF08501"/>
    </source>
</evidence>
<accession>A0A165D4X5</accession>
<dbReference type="OrthoDB" id="204377at2759"/>
<dbReference type="Pfam" id="PF08501">
    <property type="entry name" value="Shikimate_dh_N"/>
    <property type="match status" value="1"/>
</dbReference>
<proteinExistence type="predicted"/>
<gene>
    <name evidence="3" type="ORF">EXIGLDRAFT_655689</name>
</gene>
<name>A0A165D4X5_EXIGL</name>
<dbReference type="InParanoid" id="A0A165D4X5"/>
<feature type="region of interest" description="Disordered" evidence="1">
    <location>
        <begin position="1"/>
        <end position="24"/>
    </location>
</feature>
<dbReference type="InterPro" id="IPR013708">
    <property type="entry name" value="Shikimate_DH-bd_N"/>
</dbReference>
<dbReference type="EMBL" id="KV426254">
    <property type="protein sequence ID" value="KZV83795.1"/>
    <property type="molecule type" value="Genomic_DNA"/>
</dbReference>
<dbReference type="InterPro" id="IPR036291">
    <property type="entry name" value="NAD(P)-bd_dom_sf"/>
</dbReference>
<dbReference type="SUPFAM" id="SSF51735">
    <property type="entry name" value="NAD(P)-binding Rossmann-fold domains"/>
    <property type="match status" value="1"/>
</dbReference>
<dbReference type="GO" id="GO:0019632">
    <property type="term" value="P:shikimate metabolic process"/>
    <property type="evidence" value="ECO:0007669"/>
    <property type="project" value="TreeGrafter"/>
</dbReference>
<protein>
    <submittedName>
        <fullName evidence="3">NAD(P)-binding protein</fullName>
    </submittedName>
</protein>
<dbReference type="GO" id="GO:0009423">
    <property type="term" value="P:chorismate biosynthetic process"/>
    <property type="evidence" value="ECO:0007669"/>
    <property type="project" value="TreeGrafter"/>
</dbReference>
<evidence type="ECO:0000256" key="1">
    <source>
        <dbReference type="SAM" id="MobiDB-lite"/>
    </source>
</evidence>
<dbReference type="Proteomes" id="UP000077266">
    <property type="component" value="Unassembled WGS sequence"/>
</dbReference>
<dbReference type="PANTHER" id="PTHR21089:SF1">
    <property type="entry name" value="BIFUNCTIONAL 3-DEHYDROQUINATE DEHYDRATASE_SHIKIMATE DEHYDROGENASE, CHLOROPLASTIC"/>
    <property type="match status" value="1"/>
</dbReference>
<reference evidence="3 4" key="1">
    <citation type="journal article" date="2016" name="Mol. Biol. Evol.">
        <title>Comparative Genomics of Early-Diverging Mushroom-Forming Fungi Provides Insights into the Origins of Lignocellulose Decay Capabilities.</title>
        <authorList>
            <person name="Nagy L.G."/>
            <person name="Riley R."/>
            <person name="Tritt A."/>
            <person name="Adam C."/>
            <person name="Daum C."/>
            <person name="Floudas D."/>
            <person name="Sun H."/>
            <person name="Yadav J.S."/>
            <person name="Pangilinan J."/>
            <person name="Larsson K.H."/>
            <person name="Matsuura K."/>
            <person name="Barry K."/>
            <person name="Labutti K."/>
            <person name="Kuo R."/>
            <person name="Ohm R.A."/>
            <person name="Bhattacharya S.S."/>
            <person name="Shirouzu T."/>
            <person name="Yoshinaga Y."/>
            <person name="Martin F.M."/>
            <person name="Grigoriev I.V."/>
            <person name="Hibbett D.S."/>
        </authorList>
    </citation>
    <scope>NUCLEOTIDE SEQUENCE [LARGE SCALE GENOMIC DNA]</scope>
    <source>
        <strain evidence="3 4">HHB12029</strain>
    </source>
</reference>
<dbReference type="AlphaFoldDB" id="A0A165D4X5"/>
<dbReference type="GO" id="GO:0004764">
    <property type="term" value="F:shikimate 3-dehydrogenase (NADP+) activity"/>
    <property type="evidence" value="ECO:0007669"/>
    <property type="project" value="InterPro"/>
</dbReference>
<dbReference type="Gene3D" id="3.40.50.10860">
    <property type="entry name" value="Leucine Dehydrogenase, chain A, domain 1"/>
    <property type="match status" value="1"/>
</dbReference>
<sequence length="408" mass="43850">MTGAAVAAASRLVPPPHPSDDDIERAPRRYWLFGSPISHSASPAFQNCILQATWQQDGREEYPATYALCDTSTVEDPGFLDRVRRDERFGGAGITMPLKVAVTHQLGPEHALDELNDVARAIGSVNTIVVVRNGETRRNIGTNTDFIGVLHAILRASAVQQSLSVGFYLGHPSPPRFVDSIYGIPCSAFVIGAGGACRSAILALHKLGLSPIYLLNRLAEETQEVVAHFEGVVDVKPLRTMLQWAQQSNARVVGEVGPVIAGVGCIPALPPVTAEEKMVYTLSQSFFAEPFDVALVAPTQDTVASATTILLPSKRIFLDMCYKPRLTPLLREAVQFDWHTIGGVEAMIEQGLAQARMWAASSKPLSSGLRPLLPDVLASASQEGDDGPISTIIEANARALAVQMSDIP</sequence>
<keyword evidence="4" id="KW-1185">Reference proteome</keyword>
<dbReference type="InterPro" id="IPR046346">
    <property type="entry name" value="Aminoacid_DH-like_N_sf"/>
</dbReference>
<evidence type="ECO:0000313" key="4">
    <source>
        <dbReference type="Proteomes" id="UP000077266"/>
    </source>
</evidence>
<dbReference type="PANTHER" id="PTHR21089">
    <property type="entry name" value="SHIKIMATE DEHYDROGENASE"/>
    <property type="match status" value="1"/>
</dbReference>
<dbReference type="InterPro" id="IPR022893">
    <property type="entry name" value="Shikimate_DH_fam"/>
</dbReference>